<evidence type="ECO:0000256" key="1">
    <source>
        <dbReference type="ARBA" id="ARBA00023125"/>
    </source>
</evidence>
<dbReference type="AlphaFoldDB" id="A0AB33Z3B5"/>
<reference evidence="4 5" key="1">
    <citation type="journal article" date="2013" name="Genome Announc.">
        <title>Genome Sequence of the Pyrene- and Fluoranthene-Degrading Bacterium Cycloclasticus sp. Strain PY97M.</title>
        <authorList>
            <person name="Cui Z."/>
            <person name="Xu G."/>
            <person name="Li Q."/>
            <person name="Gao W."/>
            <person name="Zheng L."/>
        </authorList>
    </citation>
    <scope>NUCLEOTIDE SEQUENCE [LARGE SCALE GENOMIC DNA]</scope>
    <source>
        <strain evidence="4 5">PY97M</strain>
    </source>
</reference>
<dbReference type="InterPro" id="IPR009057">
    <property type="entry name" value="Homeodomain-like_sf"/>
</dbReference>
<feature type="DNA-binding region" description="H-T-H motif" evidence="2">
    <location>
        <begin position="37"/>
        <end position="56"/>
    </location>
</feature>
<keyword evidence="1 2" id="KW-0238">DNA-binding</keyword>
<dbReference type="InterPro" id="IPR041490">
    <property type="entry name" value="KstR2_TetR_C"/>
</dbReference>
<dbReference type="EMBL" id="ASHL01000003">
    <property type="protein sequence ID" value="EPD13436.1"/>
    <property type="molecule type" value="Genomic_DNA"/>
</dbReference>
<evidence type="ECO:0000313" key="5">
    <source>
        <dbReference type="Proteomes" id="UP000015462"/>
    </source>
</evidence>
<dbReference type="PRINTS" id="PR00455">
    <property type="entry name" value="HTHTETR"/>
</dbReference>
<dbReference type="GO" id="GO:0000976">
    <property type="term" value="F:transcription cis-regulatory region binding"/>
    <property type="evidence" value="ECO:0007669"/>
    <property type="project" value="TreeGrafter"/>
</dbReference>
<dbReference type="PROSITE" id="PS50977">
    <property type="entry name" value="HTH_TETR_2"/>
    <property type="match status" value="1"/>
</dbReference>
<dbReference type="SUPFAM" id="SSF46689">
    <property type="entry name" value="Homeodomain-like"/>
    <property type="match status" value="1"/>
</dbReference>
<dbReference type="GO" id="GO:0003700">
    <property type="term" value="F:DNA-binding transcription factor activity"/>
    <property type="evidence" value="ECO:0007669"/>
    <property type="project" value="TreeGrafter"/>
</dbReference>
<dbReference type="Pfam" id="PF00440">
    <property type="entry name" value="TetR_N"/>
    <property type="match status" value="1"/>
</dbReference>
<keyword evidence="5" id="KW-1185">Reference proteome</keyword>
<dbReference type="InterPro" id="IPR001647">
    <property type="entry name" value="HTH_TetR"/>
</dbReference>
<comment type="caution">
    <text evidence="4">The sequence shown here is derived from an EMBL/GenBank/DDBJ whole genome shotgun (WGS) entry which is preliminary data.</text>
</comment>
<evidence type="ECO:0000313" key="4">
    <source>
        <dbReference type="EMBL" id="EPD13436.1"/>
    </source>
</evidence>
<dbReference type="InterPro" id="IPR036271">
    <property type="entry name" value="Tet_transcr_reg_TetR-rel_C_sf"/>
</dbReference>
<name>A0AB33Z3B5_9GAMM</name>
<dbReference type="Pfam" id="PF17932">
    <property type="entry name" value="TetR_C_24"/>
    <property type="match status" value="1"/>
</dbReference>
<organism evidence="4 5">
    <name type="scientific">Cycloclasticus pugetii</name>
    <dbReference type="NCBI Taxonomy" id="34068"/>
    <lineage>
        <taxon>Bacteria</taxon>
        <taxon>Pseudomonadati</taxon>
        <taxon>Pseudomonadota</taxon>
        <taxon>Gammaproteobacteria</taxon>
        <taxon>Thiotrichales</taxon>
        <taxon>Piscirickettsiaceae</taxon>
        <taxon>Cycloclasticus</taxon>
    </lineage>
</organism>
<accession>A0AB33Z3B5</accession>
<dbReference type="PANTHER" id="PTHR30055">
    <property type="entry name" value="HTH-TYPE TRANSCRIPTIONAL REGULATOR RUTR"/>
    <property type="match status" value="1"/>
</dbReference>
<proteinExistence type="predicted"/>
<gene>
    <name evidence="4" type="ORF">L196_05271</name>
</gene>
<dbReference type="Gene3D" id="1.10.10.60">
    <property type="entry name" value="Homeodomain-like"/>
    <property type="match status" value="1"/>
</dbReference>
<dbReference type="PANTHER" id="PTHR30055:SF226">
    <property type="entry name" value="HTH-TYPE TRANSCRIPTIONAL REGULATOR PKSA"/>
    <property type="match status" value="1"/>
</dbReference>
<evidence type="ECO:0000256" key="2">
    <source>
        <dbReference type="PROSITE-ProRule" id="PRU00335"/>
    </source>
</evidence>
<protein>
    <submittedName>
        <fullName evidence="4">TetR family transcriptional regulator</fullName>
    </submittedName>
</protein>
<dbReference type="InterPro" id="IPR050109">
    <property type="entry name" value="HTH-type_TetR-like_transc_reg"/>
</dbReference>
<dbReference type="SUPFAM" id="SSF48498">
    <property type="entry name" value="Tetracyclin repressor-like, C-terminal domain"/>
    <property type="match status" value="1"/>
</dbReference>
<dbReference type="RefSeq" id="WP_015006001.1">
    <property type="nucleotide sequence ID" value="NZ_JBLHXE010000013.1"/>
</dbReference>
<feature type="domain" description="HTH tetR-type" evidence="3">
    <location>
        <begin position="14"/>
        <end position="74"/>
    </location>
</feature>
<dbReference type="Proteomes" id="UP000015462">
    <property type="component" value="Unassembled WGS sequence"/>
</dbReference>
<evidence type="ECO:0000259" key="3">
    <source>
        <dbReference type="PROSITE" id="PS50977"/>
    </source>
</evidence>
<sequence>MSTIPAAAPKNKVKKTRERILDASAALFSKQGYNGTALRDIAKSLDMKAGSLYYHFDSKEQLVLEILKIGLENIINTVLARVNALPEDASTQEVLMEAAKGHLTALLEKGDYTSTSIRNYGQMPTAVQEEGRVGRDRYENIWRKWLVAAQEKGDIKADVDLKILRLSLLGSLNRTLAWYSPGGKTIDEIAEIQIGFFWDGIKGS</sequence>
<dbReference type="Gene3D" id="1.10.357.10">
    <property type="entry name" value="Tetracycline Repressor, domain 2"/>
    <property type="match status" value="1"/>
</dbReference>